<feature type="active site" description="Cysteine sulfenic acid (-SOH) intermediate; for peroxidase activity" evidence="13">
    <location>
        <position position="47"/>
    </location>
</feature>
<comment type="subunit">
    <text evidence="2">Monomer.</text>
</comment>
<comment type="similarity">
    <text evidence="10">Belongs to the peroxiredoxin family. BCP/PrxQ subfamily.</text>
</comment>
<evidence type="ECO:0000313" key="16">
    <source>
        <dbReference type="Proteomes" id="UP000198346"/>
    </source>
</evidence>
<evidence type="ECO:0000256" key="6">
    <source>
        <dbReference type="ARBA" id="ARBA00023002"/>
    </source>
</evidence>
<sequence>MPGELKEGAKAPPFKLPTDDGGEIALKDCAGKKLVLYFYPKDDTSGCTKEALDFSERIKAFEKAGAIVVGVSKDSVARHEKFKEKHGLKVALASDESGRMLDAYGVWVEKSMYGRKYMGIERATFLIDGKGVIRRIWRKVKVPGHAEEVLEAVKAL</sequence>
<comment type="catalytic activity">
    <reaction evidence="12">
        <text>a hydroperoxide + [thioredoxin]-dithiol = an alcohol + [thioredoxin]-disulfide + H2O</text>
        <dbReference type="Rhea" id="RHEA:62620"/>
        <dbReference type="Rhea" id="RHEA-COMP:10698"/>
        <dbReference type="Rhea" id="RHEA-COMP:10700"/>
        <dbReference type="ChEBI" id="CHEBI:15377"/>
        <dbReference type="ChEBI" id="CHEBI:29950"/>
        <dbReference type="ChEBI" id="CHEBI:30879"/>
        <dbReference type="ChEBI" id="CHEBI:35924"/>
        <dbReference type="ChEBI" id="CHEBI:50058"/>
        <dbReference type="EC" id="1.11.1.24"/>
    </reaction>
</comment>
<dbReference type="Gene3D" id="3.40.30.10">
    <property type="entry name" value="Glutaredoxin"/>
    <property type="match status" value="1"/>
</dbReference>
<evidence type="ECO:0000256" key="2">
    <source>
        <dbReference type="ARBA" id="ARBA00011245"/>
    </source>
</evidence>
<keyword evidence="4" id="KW-0575">Peroxidase</keyword>
<evidence type="ECO:0000256" key="9">
    <source>
        <dbReference type="ARBA" id="ARBA00032824"/>
    </source>
</evidence>
<evidence type="ECO:0000256" key="10">
    <source>
        <dbReference type="ARBA" id="ARBA00038489"/>
    </source>
</evidence>
<dbReference type="GO" id="GO:0008379">
    <property type="term" value="F:thioredoxin peroxidase activity"/>
    <property type="evidence" value="ECO:0007669"/>
    <property type="project" value="TreeGrafter"/>
</dbReference>
<comment type="function">
    <text evidence="1">Thiol-specific peroxidase that catalyzes the reduction of hydrogen peroxide and organic hydroperoxides to water and alcohols, respectively. Plays a role in cell protection against oxidative stress by detoxifying peroxides and as sensor of hydrogen peroxide-mediated signaling events.</text>
</comment>
<dbReference type="FunFam" id="3.40.30.10:FF:000007">
    <property type="entry name" value="Thioredoxin-dependent thiol peroxidase"/>
    <property type="match status" value="1"/>
</dbReference>
<protein>
    <recommendedName>
        <fullName evidence="3">thioredoxin-dependent peroxiredoxin</fullName>
        <ecNumber evidence="3">1.11.1.24</ecNumber>
    </recommendedName>
    <alternativeName>
        <fullName evidence="9">Thioredoxin peroxidase</fullName>
    </alternativeName>
    <alternativeName>
        <fullName evidence="11">Thioredoxin-dependent peroxiredoxin Bcp</fullName>
    </alternativeName>
</protein>
<evidence type="ECO:0000256" key="8">
    <source>
        <dbReference type="ARBA" id="ARBA00023284"/>
    </source>
</evidence>
<name>A0A239Q1T5_9PROT</name>
<dbReference type="InterPro" id="IPR013766">
    <property type="entry name" value="Thioredoxin_domain"/>
</dbReference>
<evidence type="ECO:0000256" key="11">
    <source>
        <dbReference type="ARBA" id="ARBA00042639"/>
    </source>
</evidence>
<dbReference type="PANTHER" id="PTHR42801">
    <property type="entry name" value="THIOREDOXIN-DEPENDENT PEROXIDE REDUCTASE"/>
    <property type="match status" value="1"/>
</dbReference>
<dbReference type="SUPFAM" id="SSF52833">
    <property type="entry name" value="Thioredoxin-like"/>
    <property type="match status" value="1"/>
</dbReference>
<dbReference type="GO" id="GO:0034599">
    <property type="term" value="P:cellular response to oxidative stress"/>
    <property type="evidence" value="ECO:0007669"/>
    <property type="project" value="TreeGrafter"/>
</dbReference>
<evidence type="ECO:0000256" key="13">
    <source>
        <dbReference type="PIRSR" id="PIRSR000239-1"/>
    </source>
</evidence>
<gene>
    <name evidence="15" type="ORF">SAMN06297382_2981</name>
</gene>
<dbReference type="GO" id="GO:0045454">
    <property type="term" value="P:cell redox homeostasis"/>
    <property type="evidence" value="ECO:0007669"/>
    <property type="project" value="TreeGrafter"/>
</dbReference>
<evidence type="ECO:0000256" key="1">
    <source>
        <dbReference type="ARBA" id="ARBA00003330"/>
    </source>
</evidence>
<dbReference type="InterPro" id="IPR024706">
    <property type="entry name" value="Peroxiredoxin_AhpC-typ"/>
</dbReference>
<dbReference type="InterPro" id="IPR000866">
    <property type="entry name" value="AhpC/TSA"/>
</dbReference>
<keyword evidence="5" id="KW-0049">Antioxidant</keyword>
<dbReference type="EMBL" id="FZQA01000011">
    <property type="protein sequence ID" value="SNT75917.1"/>
    <property type="molecule type" value="Genomic_DNA"/>
</dbReference>
<dbReference type="InterPro" id="IPR050924">
    <property type="entry name" value="Peroxiredoxin_BCP/PrxQ"/>
</dbReference>
<accession>A0A239Q1T5</accession>
<dbReference type="RefSeq" id="WP_200815413.1">
    <property type="nucleotide sequence ID" value="NZ_FZQA01000011.1"/>
</dbReference>
<evidence type="ECO:0000256" key="12">
    <source>
        <dbReference type="ARBA" id="ARBA00049091"/>
    </source>
</evidence>
<dbReference type="PROSITE" id="PS51352">
    <property type="entry name" value="THIOREDOXIN_2"/>
    <property type="match status" value="1"/>
</dbReference>
<dbReference type="CDD" id="cd03017">
    <property type="entry name" value="PRX_BCP"/>
    <property type="match status" value="1"/>
</dbReference>
<evidence type="ECO:0000256" key="7">
    <source>
        <dbReference type="ARBA" id="ARBA00023157"/>
    </source>
</evidence>
<dbReference type="PANTHER" id="PTHR42801:SF4">
    <property type="entry name" value="AHPC_TSA FAMILY PROTEIN"/>
    <property type="match status" value="1"/>
</dbReference>
<feature type="domain" description="Thioredoxin" evidence="14">
    <location>
        <begin position="5"/>
        <end position="156"/>
    </location>
</feature>
<evidence type="ECO:0000256" key="5">
    <source>
        <dbReference type="ARBA" id="ARBA00022862"/>
    </source>
</evidence>
<evidence type="ECO:0000256" key="3">
    <source>
        <dbReference type="ARBA" id="ARBA00013017"/>
    </source>
</evidence>
<dbReference type="EC" id="1.11.1.24" evidence="3"/>
<dbReference type="Pfam" id="PF00578">
    <property type="entry name" value="AhpC-TSA"/>
    <property type="match status" value="1"/>
</dbReference>
<dbReference type="Proteomes" id="UP000198346">
    <property type="component" value="Unassembled WGS sequence"/>
</dbReference>
<dbReference type="AlphaFoldDB" id="A0A239Q1T5"/>
<keyword evidence="16" id="KW-1185">Reference proteome</keyword>
<keyword evidence="6" id="KW-0560">Oxidoreductase</keyword>
<organism evidence="15 16">
    <name type="scientific">Amphiplicatus metriothermophilus</name>
    <dbReference type="NCBI Taxonomy" id="1519374"/>
    <lineage>
        <taxon>Bacteria</taxon>
        <taxon>Pseudomonadati</taxon>
        <taxon>Pseudomonadota</taxon>
        <taxon>Alphaproteobacteria</taxon>
        <taxon>Parvularculales</taxon>
        <taxon>Parvularculaceae</taxon>
        <taxon>Amphiplicatus</taxon>
    </lineage>
</organism>
<dbReference type="PIRSF" id="PIRSF000239">
    <property type="entry name" value="AHPC"/>
    <property type="match status" value="1"/>
</dbReference>
<keyword evidence="7" id="KW-1015">Disulfide bond</keyword>
<proteinExistence type="inferred from homology"/>
<dbReference type="GO" id="GO:0005737">
    <property type="term" value="C:cytoplasm"/>
    <property type="evidence" value="ECO:0007669"/>
    <property type="project" value="TreeGrafter"/>
</dbReference>
<evidence type="ECO:0000313" key="15">
    <source>
        <dbReference type="EMBL" id="SNT75917.1"/>
    </source>
</evidence>
<reference evidence="15 16" key="1">
    <citation type="submission" date="2017-07" db="EMBL/GenBank/DDBJ databases">
        <authorList>
            <person name="Sun Z.S."/>
            <person name="Albrecht U."/>
            <person name="Echele G."/>
            <person name="Lee C.C."/>
        </authorList>
    </citation>
    <scope>NUCLEOTIDE SEQUENCE [LARGE SCALE GENOMIC DNA]</scope>
    <source>
        <strain evidence="15 16">CGMCC 1.12710</strain>
    </source>
</reference>
<keyword evidence="8" id="KW-0676">Redox-active center</keyword>
<evidence type="ECO:0000259" key="14">
    <source>
        <dbReference type="PROSITE" id="PS51352"/>
    </source>
</evidence>
<evidence type="ECO:0000256" key="4">
    <source>
        <dbReference type="ARBA" id="ARBA00022559"/>
    </source>
</evidence>
<dbReference type="InterPro" id="IPR036249">
    <property type="entry name" value="Thioredoxin-like_sf"/>
</dbReference>